<feature type="region of interest" description="Disordered" evidence="2">
    <location>
        <begin position="212"/>
        <end position="283"/>
    </location>
</feature>
<keyword evidence="6" id="KW-1185">Reference proteome</keyword>
<dbReference type="Proteomes" id="UP000230444">
    <property type="component" value="Segment"/>
</dbReference>
<proteinExistence type="predicted"/>
<evidence type="ECO:0000313" key="5">
    <source>
        <dbReference type="Proteomes" id="UP000230444"/>
    </source>
</evidence>
<dbReference type="RefSeq" id="YP_009616032.1">
    <property type="nucleotide sequence ID" value="NC_042047.1"/>
</dbReference>
<dbReference type="EMBL" id="KY073123">
    <property type="protein sequence ID" value="APD20139.1"/>
    <property type="molecule type" value="Genomic_DNA"/>
</dbReference>
<dbReference type="GeneID" id="40092513"/>
<sequence length="283" mass="31722">MKPELQKLFEGVNGLSAEFLDKVSGIVEAKVDEARLQAIQETEAAGHQERLALVEAHQQEIANLKETHIQEVAVKVDAFLNAVVEEWANNNAPTIDSMIKVEAAEKFLSGFTGVLKEANIQFAVDSDGQIAALTRRLAEAEQRASVSETQLKQIRENESVRQRSDVIDEICEGMVETKKELVVGLLEGIEFSDAKSFGSRVRTFRNLVEGNKDDFTDKVGKDDEGKEPSDKKEKDIKEGKKTKKEGDDEDDDEDDDPDETDKELKESVRRQREQYLKTRVVNG</sequence>
<feature type="coiled-coil region" evidence="1">
    <location>
        <begin position="123"/>
        <end position="157"/>
    </location>
</feature>
<evidence type="ECO:0000313" key="4">
    <source>
        <dbReference type="EMBL" id="APD20139.1"/>
    </source>
</evidence>
<dbReference type="KEGG" id="vg:40092513"/>
<evidence type="ECO:0000313" key="3">
    <source>
        <dbReference type="EMBL" id="ANM47231.1"/>
    </source>
</evidence>
<keyword evidence="1" id="KW-0175">Coiled coil</keyword>
<organism evidence="4 5">
    <name type="scientific">Serratia phage vB_Sru_IME250</name>
    <dbReference type="NCBI Taxonomy" id="1852640"/>
    <lineage>
        <taxon>Viruses</taxon>
        <taxon>Duplodnaviria</taxon>
        <taxon>Heunggongvirae</taxon>
        <taxon>Uroviricota</taxon>
        <taxon>Caudoviricetes</taxon>
        <taxon>Pantevenvirales</taxon>
        <taxon>Ackermannviridae</taxon>
        <taxon>Taipeivirus</taxon>
        <taxon>Taipeivirus IME250</taxon>
    </lineage>
</organism>
<evidence type="ECO:0000256" key="2">
    <source>
        <dbReference type="SAM" id="MobiDB-lite"/>
    </source>
</evidence>
<accession>A0A1J0MG08</accession>
<name>A0A1J0MG08_9CAUD</name>
<evidence type="ECO:0000313" key="6">
    <source>
        <dbReference type="Proteomes" id="UP000231470"/>
    </source>
</evidence>
<reference evidence="4 5" key="1">
    <citation type="submission" date="2016-11" db="EMBL/GenBank/DDBJ databases">
        <title>Complete genome of the first virulent bacteriophage infecting the opportunist pathogen Serratia rubidaea.</title>
        <authorList>
            <person name="Xing S."/>
            <person name="Ma T."/>
            <person name="Zhang X."/>
            <person name="Huang Y."/>
            <person name="Mi Z."/>
            <person name="Sun Q."/>
            <person name="An X."/>
            <person name="Fan H."/>
            <person name="Wu S."/>
            <person name="Lin W."/>
            <person name="Tong Y."/>
        </authorList>
    </citation>
    <scope>NUCLEOTIDE SEQUENCE [LARGE SCALE GENOMIC DNA]</scope>
</reference>
<feature type="compositionally biased region" description="Basic and acidic residues" evidence="2">
    <location>
        <begin position="212"/>
        <end position="239"/>
    </location>
</feature>
<dbReference type="Pfam" id="PF25623">
    <property type="entry name" value="T4_CASP"/>
    <property type="match status" value="1"/>
</dbReference>
<feature type="compositionally biased region" description="Acidic residues" evidence="2">
    <location>
        <begin position="247"/>
        <end position="261"/>
    </location>
</feature>
<protein>
    <submittedName>
        <fullName evidence="4">Prohead assembly (Scaffolding) protein</fullName>
    </submittedName>
    <submittedName>
        <fullName evidence="3">Prohead assembly protein</fullName>
    </submittedName>
</protein>
<evidence type="ECO:0000256" key="1">
    <source>
        <dbReference type="SAM" id="Coils"/>
    </source>
</evidence>
<dbReference type="EMBL" id="KX147096">
    <property type="protein sequence ID" value="ANM47231.1"/>
    <property type="molecule type" value="Genomic_DNA"/>
</dbReference>
<dbReference type="Proteomes" id="UP000231470">
    <property type="component" value="Segment"/>
</dbReference>
<reference evidence="3 6" key="2">
    <citation type="journal article" date="2017" name="Arch. Virol.">
        <title>First complete genome sequence of a virulent bacteriophage infecting the opportunistic pathogen Serratia rubidaea.</title>
        <authorList>
            <person name="Xing S."/>
            <person name="Ma T."/>
            <person name="Zhang X."/>
            <person name="Huang Y."/>
            <person name="Mi Z."/>
            <person name="Sun Q."/>
            <person name="An X."/>
            <person name="Fan H."/>
            <person name="Wu S."/>
            <person name="Wei L."/>
            <person name="Tong Y."/>
        </authorList>
    </citation>
    <scope>NUCLEOTIDE SEQUENCE [LARGE SCALE GENOMIC DNA]</scope>
</reference>
<dbReference type="InterPro" id="IPR057966">
    <property type="entry name" value="T4_SCAF"/>
</dbReference>
<feature type="compositionally biased region" description="Basic and acidic residues" evidence="2">
    <location>
        <begin position="262"/>
        <end position="276"/>
    </location>
</feature>
<dbReference type="OrthoDB" id="7935at10239"/>